<dbReference type="HOGENOM" id="CLU_049301_11_4_2"/>
<sequence>MRVVVPYDGSEQAAEALDHAVSHHADDDVVLLRVLDFVDAGYDAPPEAALPGYWEDWYEQAESEAEAELEAAAADHDREFELETVVGRPARAIVEYVDENDIDHVVMGSHGRDGITRVLLGSVAEAVVRRSPVPVTVVR</sequence>
<dbReference type="PANTHER" id="PTHR46268:SF24">
    <property type="entry name" value="UNIVERSAL STRESS PROTEIN"/>
    <property type="match status" value="1"/>
</dbReference>
<dbReference type="Proteomes" id="UP000002698">
    <property type="component" value="Chromosome"/>
</dbReference>
<dbReference type="EMBL" id="CR936257">
    <property type="protein sequence ID" value="CAI49440.1"/>
    <property type="molecule type" value="Genomic_DNA"/>
</dbReference>
<dbReference type="RefSeq" id="WP_011323065.1">
    <property type="nucleotide sequence ID" value="NC_007426.1"/>
</dbReference>
<dbReference type="GeneID" id="3701529"/>
<evidence type="ECO:0000313" key="3">
    <source>
        <dbReference type="EMBL" id="CAI49440.1"/>
    </source>
</evidence>
<dbReference type="PRINTS" id="PR01438">
    <property type="entry name" value="UNVRSLSTRESS"/>
</dbReference>
<dbReference type="STRING" id="348780.NP_2698A"/>
<protein>
    <submittedName>
        <fullName evidence="3">UspA domain protein</fullName>
    </submittedName>
</protein>
<evidence type="ECO:0000256" key="1">
    <source>
        <dbReference type="ARBA" id="ARBA00008791"/>
    </source>
</evidence>
<dbReference type="CDD" id="cd23659">
    <property type="entry name" value="USP_At3g01520-like"/>
    <property type="match status" value="1"/>
</dbReference>
<dbReference type="AlphaFoldDB" id="A0A1U7EWH4"/>
<dbReference type="KEGG" id="nph:NP_2698A"/>
<dbReference type="PANTHER" id="PTHR46268">
    <property type="entry name" value="STRESS RESPONSE PROTEIN NHAX"/>
    <property type="match status" value="1"/>
</dbReference>
<dbReference type="eggNOG" id="arCOG02053">
    <property type="taxonomic scope" value="Archaea"/>
</dbReference>
<comment type="similarity">
    <text evidence="1">Belongs to the universal stress protein A family.</text>
</comment>
<feature type="domain" description="UspA" evidence="2">
    <location>
        <begin position="2"/>
        <end position="139"/>
    </location>
</feature>
<gene>
    <name evidence="3" type="ordered locus">NP_2698A</name>
</gene>
<dbReference type="InterPro" id="IPR014729">
    <property type="entry name" value="Rossmann-like_a/b/a_fold"/>
</dbReference>
<dbReference type="InterPro" id="IPR006015">
    <property type="entry name" value="Universal_stress_UspA"/>
</dbReference>
<organism evidence="3 4">
    <name type="scientific">Natronomonas pharaonis (strain ATCC 35678 / DSM 2160 / CIP 103997 / JCM 8858 / NBRC 14720 / NCIMB 2260 / Gabara)</name>
    <name type="common">Halobacterium pharaonis</name>
    <dbReference type="NCBI Taxonomy" id="348780"/>
    <lineage>
        <taxon>Archaea</taxon>
        <taxon>Methanobacteriati</taxon>
        <taxon>Methanobacteriota</taxon>
        <taxon>Stenosarchaea group</taxon>
        <taxon>Halobacteria</taxon>
        <taxon>Halobacteriales</taxon>
        <taxon>Natronomonadaceae</taxon>
        <taxon>Natronomonas</taxon>
    </lineage>
</organism>
<dbReference type="SUPFAM" id="SSF52402">
    <property type="entry name" value="Adenine nucleotide alpha hydrolases-like"/>
    <property type="match status" value="1"/>
</dbReference>
<evidence type="ECO:0000313" key="4">
    <source>
        <dbReference type="Proteomes" id="UP000002698"/>
    </source>
</evidence>
<proteinExistence type="inferred from homology"/>
<reference evidence="3 4" key="1">
    <citation type="journal article" date="2005" name="Genome Res.">
        <title>Living with two extremes: conclusions from the genome sequence of Natronomonas pharaonis.</title>
        <authorList>
            <person name="Falb M."/>
            <person name="Pfeiffer F."/>
            <person name="Palm P."/>
            <person name="Rodewald K."/>
            <person name="Hickmann V."/>
            <person name="Tittor J."/>
            <person name="Oesterhelt D."/>
        </authorList>
    </citation>
    <scope>NUCLEOTIDE SEQUENCE [LARGE SCALE GENOMIC DNA]</scope>
    <source>
        <strain evidence="4">ATCC 35678 / DSM 2160 / CIP 103997 / JCM 8858 / NBRC 14720 / NCIMB 2260 / Gabara</strain>
    </source>
</reference>
<dbReference type="InterPro" id="IPR006016">
    <property type="entry name" value="UspA"/>
</dbReference>
<dbReference type="EnsemblBacteria" id="CAI49440">
    <property type="protein sequence ID" value="CAI49440"/>
    <property type="gene ID" value="NP_2698A"/>
</dbReference>
<keyword evidence="4" id="KW-1185">Reference proteome</keyword>
<dbReference type="Gene3D" id="3.40.50.620">
    <property type="entry name" value="HUPs"/>
    <property type="match status" value="1"/>
</dbReference>
<dbReference type="Pfam" id="PF00582">
    <property type="entry name" value="Usp"/>
    <property type="match status" value="1"/>
</dbReference>
<accession>A0A1U7EWH4</accession>
<name>A0A1U7EWH4_NATPD</name>
<evidence type="ECO:0000259" key="2">
    <source>
        <dbReference type="Pfam" id="PF00582"/>
    </source>
</evidence>
<dbReference type="OrthoDB" id="105697at2157"/>